<dbReference type="InterPro" id="IPR000653">
    <property type="entry name" value="DegT/StrS_aminotransferase"/>
</dbReference>
<proteinExistence type="inferred from homology"/>
<dbReference type="InterPro" id="IPR015422">
    <property type="entry name" value="PyrdxlP-dep_Trfase_small"/>
</dbReference>
<evidence type="ECO:0000313" key="3">
    <source>
        <dbReference type="EMBL" id="WUR13027.1"/>
    </source>
</evidence>
<keyword evidence="2" id="KW-0663">Pyridoxal phosphate</keyword>
<dbReference type="Proteomes" id="UP000321323">
    <property type="component" value="Chromosome"/>
</dbReference>
<dbReference type="PANTHER" id="PTHR30244">
    <property type="entry name" value="TRANSAMINASE"/>
    <property type="match status" value="1"/>
</dbReference>
<keyword evidence="3" id="KW-0808">Transferase</keyword>
<evidence type="ECO:0000313" key="4">
    <source>
        <dbReference type="Proteomes" id="UP000321323"/>
    </source>
</evidence>
<reference evidence="3 4" key="1">
    <citation type="journal article" date="2019" name="Int. J. Syst. Evol. Microbiol.">
        <title>The Draft Whole-Genome Sequence of the Antibiotic Producer Empedobacter haloabium ATCC 31962 Provides Indications for Its Taxonomic Reclassification.</title>
        <authorList>
            <person name="Miess H."/>
            <person name="Arlt P."/>
            <person name="Apel A.K."/>
            <person name="Weber T."/>
            <person name="Nieselt K."/>
            <person name="Hanssen F."/>
            <person name="Czemmel S."/>
            <person name="Nahnsen S."/>
            <person name="Gross H."/>
        </authorList>
    </citation>
    <scope>NUCLEOTIDE SEQUENCE [LARGE SCALE GENOMIC DNA]</scope>
    <source>
        <strain evidence="3 4">ATCC 31962</strain>
    </source>
</reference>
<comment type="similarity">
    <text evidence="1 2">Belongs to the DegT/DnrJ/EryC1 family.</text>
</comment>
<dbReference type="Gene3D" id="3.40.640.10">
    <property type="entry name" value="Type I PLP-dependent aspartate aminotransferase-like (Major domain)"/>
    <property type="match status" value="1"/>
</dbReference>
<protein>
    <submittedName>
        <fullName evidence="3">DegT/DnrJ/EryC1/StrS family aminotransferase</fullName>
        <ecNumber evidence="3">2.6.1.-</ecNumber>
    </submittedName>
</protein>
<organism evidence="3 4">
    <name type="scientific">[Empedobacter] haloabium</name>
    <dbReference type="NCBI Taxonomy" id="592317"/>
    <lineage>
        <taxon>Bacteria</taxon>
        <taxon>Pseudomonadati</taxon>
        <taxon>Pseudomonadota</taxon>
        <taxon>Betaproteobacteria</taxon>
        <taxon>Burkholderiales</taxon>
        <taxon>Oxalobacteraceae</taxon>
        <taxon>Telluria group</taxon>
        <taxon>Telluria group incertae sedis</taxon>
    </lineage>
</organism>
<dbReference type="InterPro" id="IPR015424">
    <property type="entry name" value="PyrdxlP-dep_Trfase"/>
</dbReference>
<dbReference type="InterPro" id="IPR015421">
    <property type="entry name" value="PyrdxlP-dep_Trfase_major"/>
</dbReference>
<gene>
    <name evidence="3" type="ORF">E7V67_025615</name>
</gene>
<evidence type="ECO:0000256" key="2">
    <source>
        <dbReference type="RuleBase" id="RU004508"/>
    </source>
</evidence>
<keyword evidence="4" id="KW-1185">Reference proteome</keyword>
<evidence type="ECO:0000256" key="1">
    <source>
        <dbReference type="ARBA" id="ARBA00037999"/>
    </source>
</evidence>
<dbReference type="EMBL" id="CP136508">
    <property type="protein sequence ID" value="WUR13027.1"/>
    <property type="molecule type" value="Genomic_DNA"/>
</dbReference>
<dbReference type="Gene3D" id="3.90.1150.10">
    <property type="entry name" value="Aspartate Aminotransferase, domain 1"/>
    <property type="match status" value="1"/>
</dbReference>
<dbReference type="SUPFAM" id="SSF53383">
    <property type="entry name" value="PLP-dependent transferases"/>
    <property type="match status" value="1"/>
</dbReference>
<accession>A0ABZ1UKH7</accession>
<dbReference type="CDD" id="cd00616">
    <property type="entry name" value="AHBA_syn"/>
    <property type="match status" value="1"/>
</dbReference>
<dbReference type="Pfam" id="PF01041">
    <property type="entry name" value="DegT_DnrJ_EryC1"/>
    <property type="match status" value="1"/>
</dbReference>
<dbReference type="PIRSF" id="PIRSF000390">
    <property type="entry name" value="PLP_StrS"/>
    <property type="match status" value="1"/>
</dbReference>
<dbReference type="PANTHER" id="PTHR30244:SF34">
    <property type="entry name" value="DTDP-4-AMINO-4,6-DIDEOXYGALACTOSE TRANSAMINASE"/>
    <property type="match status" value="1"/>
</dbReference>
<sequence length="433" mass="47309">MKNLAIAGGTPLRTAPFTLRRTMGAEEKQAVNEVMDSDQLSSFFGSPGDQWLGGPKVKEFERKWADKYGFKHAISVNSWTTGLMTAVGAMGIGPGDEVIVSPYTMSASATAILFYGGIPVFADVDPDTYNLTAETIAARITPRTKAIMLVHIFGQACDMDPIMALARQHNLKVIEDGAQSPGVLYKGKPVGAIGDVGGFSLNYHKHIHTGEGGMLVTNNDDVALRCQLIRNHAENLVEAHGVQDLTNMLGSNYRLTELQAAIGIVQLDRLDAYLEQRRKLARHLEQALAGIEGIQTARVADGAEHAYYVYPIKYDATVTGIPRALFVRAVNAELPTPGHPEQVGLSPAYVRPLYLAQLYQKKIAIGGKGFPWTVNPDVRYDYSKGSCPVVEKLHEEQMLLTMLVREPLTEADIDDFAAAIRKVLRHKDELPAA</sequence>
<name>A0ABZ1UKH7_9BURK</name>
<keyword evidence="3" id="KW-0032">Aminotransferase</keyword>
<dbReference type="EC" id="2.6.1.-" evidence="3"/>
<dbReference type="GO" id="GO:0008483">
    <property type="term" value="F:transaminase activity"/>
    <property type="evidence" value="ECO:0007669"/>
    <property type="project" value="UniProtKB-KW"/>
</dbReference>